<evidence type="ECO:0008006" key="4">
    <source>
        <dbReference type="Google" id="ProtNLM"/>
    </source>
</evidence>
<dbReference type="PANTHER" id="PTHR36978">
    <property type="entry name" value="P-LOOP CONTAINING NUCLEOTIDE TRIPHOSPHATE HYDROLASE"/>
    <property type="match status" value="1"/>
</dbReference>
<keyword evidence="3" id="KW-1185">Reference proteome</keyword>
<organism evidence="2 3">
    <name type="scientific">Lasiodiplodia hormozganensis</name>
    <dbReference type="NCBI Taxonomy" id="869390"/>
    <lineage>
        <taxon>Eukaryota</taxon>
        <taxon>Fungi</taxon>
        <taxon>Dikarya</taxon>
        <taxon>Ascomycota</taxon>
        <taxon>Pezizomycotina</taxon>
        <taxon>Dothideomycetes</taxon>
        <taxon>Dothideomycetes incertae sedis</taxon>
        <taxon>Botryosphaeriales</taxon>
        <taxon>Botryosphaeriaceae</taxon>
        <taxon>Lasiodiplodia</taxon>
    </lineage>
</organism>
<reference evidence="2" key="1">
    <citation type="submission" date="2023-06" db="EMBL/GenBank/DDBJ databases">
        <title>Multi-omics analyses reveal the molecular pathogenesis toolkit of Lasiodiplodia hormozganensis, a cross-kingdom pathogen.</title>
        <authorList>
            <person name="Felix C."/>
            <person name="Meneses R."/>
            <person name="Goncalves M.F.M."/>
            <person name="Tilleman L."/>
            <person name="Duarte A.S."/>
            <person name="Jorrin-Novo J.V."/>
            <person name="Van De Peer Y."/>
            <person name="Deforce D."/>
            <person name="Van Nieuwerburgh F."/>
            <person name="Esteves A.C."/>
            <person name="Alves A."/>
        </authorList>
    </citation>
    <scope>NUCLEOTIDE SEQUENCE</scope>
    <source>
        <strain evidence="2">CBS 339.90</strain>
    </source>
</reference>
<sequence length="315" mass="35484">MFPLQDNWPEPSQADFAITDAGPASILLHEMISSSKSSGDREIDRLDQPPARQKPMQVLCLGLSRTGTTSMVHALERLGYRSYHFNETVEMQRKGKMHLLCWREALEAKLYGRGAAFGLAELEKLLHEYTAVTDAPCANFVDELIAAYPDAKVVLTTRDDEPWLRSMEASYYDILGVSAWPFVRWLDPPGLGALYDVLRLILVDWTGGPWRDRAALRDGARRHNEHIRALVPKDRLLEFRVQQGWEPLCKFLGKDVPDEPFPRKNEGKHTLTKLRVGMALKTLKVVVLVAVSLLRMAALPALLVGATALFLSSRR</sequence>
<proteinExistence type="predicted"/>
<dbReference type="PANTHER" id="PTHR36978:SF4">
    <property type="entry name" value="P-LOOP CONTAINING NUCLEOSIDE TRIPHOSPHATE HYDROLASE PROTEIN"/>
    <property type="match status" value="1"/>
</dbReference>
<keyword evidence="1" id="KW-1133">Transmembrane helix</keyword>
<protein>
    <recommendedName>
        <fullName evidence="4">NAD dependent epimerase/dehydratase</fullName>
    </recommendedName>
</protein>
<accession>A0AA39XRX8</accession>
<comment type="caution">
    <text evidence="2">The sequence shown here is derived from an EMBL/GenBank/DDBJ whole genome shotgun (WGS) entry which is preliminary data.</text>
</comment>
<evidence type="ECO:0000313" key="3">
    <source>
        <dbReference type="Proteomes" id="UP001175001"/>
    </source>
</evidence>
<evidence type="ECO:0000256" key="1">
    <source>
        <dbReference type="SAM" id="Phobius"/>
    </source>
</evidence>
<dbReference type="InterPro" id="IPR040632">
    <property type="entry name" value="Sulfotransfer_4"/>
</dbReference>
<dbReference type="Gene3D" id="3.40.50.300">
    <property type="entry name" value="P-loop containing nucleotide triphosphate hydrolases"/>
    <property type="match status" value="1"/>
</dbReference>
<keyword evidence="1" id="KW-0472">Membrane</keyword>
<gene>
    <name evidence="2" type="ORF">DIS24_g10258</name>
</gene>
<dbReference type="EMBL" id="JAUJDW010000105">
    <property type="protein sequence ID" value="KAK0638025.1"/>
    <property type="molecule type" value="Genomic_DNA"/>
</dbReference>
<feature type="transmembrane region" description="Helical" evidence="1">
    <location>
        <begin position="285"/>
        <end position="311"/>
    </location>
</feature>
<name>A0AA39XRX8_9PEZI</name>
<dbReference type="Proteomes" id="UP001175001">
    <property type="component" value="Unassembled WGS sequence"/>
</dbReference>
<keyword evidence="1" id="KW-0812">Transmembrane</keyword>
<dbReference type="SUPFAM" id="SSF52540">
    <property type="entry name" value="P-loop containing nucleoside triphosphate hydrolases"/>
    <property type="match status" value="1"/>
</dbReference>
<dbReference type="InterPro" id="IPR027417">
    <property type="entry name" value="P-loop_NTPase"/>
</dbReference>
<dbReference type="AlphaFoldDB" id="A0AA39XRX8"/>
<evidence type="ECO:0000313" key="2">
    <source>
        <dbReference type="EMBL" id="KAK0638025.1"/>
    </source>
</evidence>
<dbReference type="Pfam" id="PF17784">
    <property type="entry name" value="Sulfotransfer_4"/>
    <property type="match status" value="1"/>
</dbReference>